<dbReference type="OrthoDB" id="10248838at2759"/>
<feature type="transmembrane region" description="Helical" evidence="10">
    <location>
        <begin position="599"/>
        <end position="624"/>
    </location>
</feature>
<feature type="transmembrane region" description="Helical" evidence="10">
    <location>
        <begin position="391"/>
        <end position="412"/>
    </location>
</feature>
<gene>
    <name evidence="12" type="ORF">MVEN_01024600</name>
</gene>
<feature type="region of interest" description="Disordered" evidence="11">
    <location>
        <begin position="793"/>
        <end position="812"/>
    </location>
</feature>
<evidence type="ECO:0000313" key="12">
    <source>
        <dbReference type="EMBL" id="KAF7356888.1"/>
    </source>
</evidence>
<keyword evidence="13" id="KW-1185">Reference proteome</keyword>
<keyword evidence="9" id="KW-0325">Glycoprotein</keyword>
<keyword evidence="5 10" id="KW-0812">Transmembrane</keyword>
<evidence type="ECO:0000256" key="9">
    <source>
        <dbReference type="ARBA" id="ARBA00023180"/>
    </source>
</evidence>
<evidence type="ECO:0000256" key="6">
    <source>
        <dbReference type="ARBA" id="ARBA00022971"/>
    </source>
</evidence>
<comment type="caution">
    <text evidence="12">The sequence shown here is derived from an EMBL/GenBank/DDBJ whole genome shotgun (WGS) entry which is preliminary data.</text>
</comment>
<dbReference type="Proteomes" id="UP000620124">
    <property type="component" value="Unassembled WGS sequence"/>
</dbReference>
<accession>A0A8H6YBW3</accession>
<evidence type="ECO:0000256" key="10">
    <source>
        <dbReference type="RuleBase" id="RU366035"/>
    </source>
</evidence>
<evidence type="ECO:0000313" key="13">
    <source>
        <dbReference type="Proteomes" id="UP000620124"/>
    </source>
</evidence>
<name>A0A8H6YBW3_9AGAR</name>
<feature type="transmembrane region" description="Helical" evidence="10">
    <location>
        <begin position="22"/>
        <end position="43"/>
    </location>
</feature>
<dbReference type="EMBL" id="JACAZI010000007">
    <property type="protein sequence ID" value="KAF7356888.1"/>
    <property type="molecule type" value="Genomic_DNA"/>
</dbReference>
<evidence type="ECO:0000256" key="5">
    <source>
        <dbReference type="ARBA" id="ARBA00022692"/>
    </source>
</evidence>
<dbReference type="PANTHER" id="PTHR31030">
    <property type="entry name" value="PLASMA MEMBRANE FUSION PROTEIN PRM1"/>
    <property type="match status" value="1"/>
</dbReference>
<keyword evidence="4 10" id="KW-1003">Cell membrane</keyword>
<evidence type="ECO:0000256" key="11">
    <source>
        <dbReference type="SAM" id="MobiDB-lite"/>
    </source>
</evidence>
<evidence type="ECO:0000256" key="4">
    <source>
        <dbReference type="ARBA" id="ARBA00022475"/>
    </source>
</evidence>
<feature type="region of interest" description="Disordered" evidence="11">
    <location>
        <begin position="830"/>
        <end position="854"/>
    </location>
</feature>
<evidence type="ECO:0000256" key="1">
    <source>
        <dbReference type="ARBA" id="ARBA00002512"/>
    </source>
</evidence>
<evidence type="ECO:0000256" key="7">
    <source>
        <dbReference type="ARBA" id="ARBA00022989"/>
    </source>
</evidence>
<feature type="transmembrane region" description="Helical" evidence="10">
    <location>
        <begin position="293"/>
        <end position="312"/>
    </location>
</feature>
<dbReference type="GO" id="GO:0032220">
    <property type="term" value="P:plasma membrane fusion involved in cytogamy"/>
    <property type="evidence" value="ECO:0007669"/>
    <property type="project" value="TreeGrafter"/>
</dbReference>
<keyword evidence="7 10" id="KW-1133">Transmembrane helix</keyword>
<feature type="compositionally biased region" description="Basic and acidic residues" evidence="11">
    <location>
        <begin position="638"/>
        <end position="651"/>
    </location>
</feature>
<keyword evidence="8 10" id="KW-0472">Membrane</keyword>
<feature type="region of interest" description="Disordered" evidence="11">
    <location>
        <begin position="638"/>
        <end position="728"/>
    </location>
</feature>
<evidence type="ECO:0000256" key="3">
    <source>
        <dbReference type="ARBA" id="ARBA00010780"/>
    </source>
</evidence>
<comment type="function">
    <text evidence="1 10">Involved in cell fusion during mating by stabilizing the plasma membrane fusion event.</text>
</comment>
<dbReference type="InterPro" id="IPR026777">
    <property type="entry name" value="PRM1"/>
</dbReference>
<protein>
    <recommendedName>
        <fullName evidence="10">Plasma membrane fusion protein PRM1</fullName>
    </recommendedName>
</protein>
<proteinExistence type="inferred from homology"/>
<keyword evidence="6 10" id="KW-0184">Conjugation</keyword>
<feature type="compositionally biased region" description="Polar residues" evidence="11">
    <location>
        <begin position="703"/>
        <end position="718"/>
    </location>
</feature>
<organism evidence="12 13">
    <name type="scientific">Mycena venus</name>
    <dbReference type="NCBI Taxonomy" id="2733690"/>
    <lineage>
        <taxon>Eukaryota</taxon>
        <taxon>Fungi</taxon>
        <taxon>Dikarya</taxon>
        <taxon>Basidiomycota</taxon>
        <taxon>Agaricomycotina</taxon>
        <taxon>Agaricomycetes</taxon>
        <taxon>Agaricomycetidae</taxon>
        <taxon>Agaricales</taxon>
        <taxon>Marasmiineae</taxon>
        <taxon>Mycenaceae</taxon>
        <taxon>Mycena</taxon>
    </lineage>
</organism>
<dbReference type="PANTHER" id="PTHR31030:SF1">
    <property type="entry name" value="PLASMA MEMBRANE FUSION PROTEIN PRM1"/>
    <property type="match status" value="1"/>
</dbReference>
<comment type="subcellular location">
    <subcellularLocation>
        <location evidence="2 10">Cell membrane</location>
        <topology evidence="2 10">Multi-pass membrane protein</topology>
    </subcellularLocation>
</comment>
<comment type="similarity">
    <text evidence="3 10">Belongs to the PRM1 family.</text>
</comment>
<sequence>MNAAPPTYDAHSSTHLRPYLQLPHLLSLTWLAYPILSLVFVVFRLQLSLASSQDAVAGAKSDLLTSCKAAEKAATAAASMPRYMAIATNEQFANAVNDSMNAAREALILALTIMEAIINFIVDIYRSTFLCFLELVIRGGLAILIGAVQELNVVVQAAASGIRTAIQDSVGAANSAIQGLASVASKIGISIPTLSVPDLTSLENVTLPQSFTDSITALNNSLPTFNELKQTVEKFIDTPFELLKADINDTFSGLSFNSSVLAVPEQNTLSFCTDLDTSVIDNLGHDLVKIAKIGTLILILLILILIGLNCLLEWYKWRCQRRHLEYTRQAWNTDPTLYHQNSGGVPNVTLSDHNLLMLQANGAHPLLTRIANTLSAKLRLSPSKHIHLQWFLHYVFHPPALACFLIGFFGLLSVELQLLAIHPLVDKYSAQAADTATGFSNTIATSINASMYNQSAAYASSVNAHVDSIQSTINDGLFGWVNSTTTTLNTTIENFYEDIQNAVNLVFNNTILDAPIQEFIKCIIGSKVDAIENALTFLHDNLNINMPRVNETILVLSPQSVDEATQPIAAAAVGDQNGDGGLIGKLVNSYAASLRKERLMFGIFMALWGVVVLMGLAIILWHSYGRQFVEKRRRRKWEREQRSLPMAEEKGFGSGSGSGSGNIANEHSDLPSFTPLPSPKLGGSFNPFAFGRSASPKPPKNADSGSMNSFEKSNNRSWDTFFDKPKSSRSNITTKEISKPMKLISFGRRGREVFVGDRRAPTPLSTTEELEPDQSGRRTTKWFARVAGLLGKPQQSPTIEPYPEFSPNRNSGARVRPTLRITVASDLASEAEHNAPVPQQLDNDRSRWSVSPENTARAPIRPWTGLMSPTTGAWRHKHKPSVPSNVNSMDVNSLYDVSRASVPAGQPTPLAMPLHSGFDVPRKQAILPQHPAIFTPAPGPETRHRRSISVPAPTDAYNYNHDLRASRRLTVRNAADVPPPVSTPTQTPNNPFSDVHQLAVPANDPQPSTPVTRLLTTTHARRSSSVNPFVTPFDDEHRVTIAHSDARKSVQTNPFTAVAV</sequence>
<evidence type="ECO:0000256" key="2">
    <source>
        <dbReference type="ARBA" id="ARBA00004651"/>
    </source>
</evidence>
<feature type="transmembrane region" description="Helical" evidence="10">
    <location>
        <begin position="106"/>
        <end position="125"/>
    </location>
</feature>
<dbReference type="AlphaFoldDB" id="A0A8H6YBW3"/>
<dbReference type="GO" id="GO:0043332">
    <property type="term" value="C:mating projection tip"/>
    <property type="evidence" value="ECO:0007669"/>
    <property type="project" value="UniProtKB-UniRule"/>
</dbReference>
<dbReference type="GO" id="GO:0005886">
    <property type="term" value="C:plasma membrane"/>
    <property type="evidence" value="ECO:0007669"/>
    <property type="project" value="UniProtKB-SubCell"/>
</dbReference>
<reference evidence="12" key="1">
    <citation type="submission" date="2020-05" db="EMBL/GenBank/DDBJ databases">
        <title>Mycena genomes resolve the evolution of fungal bioluminescence.</title>
        <authorList>
            <person name="Tsai I.J."/>
        </authorList>
    </citation>
    <scope>NUCLEOTIDE SEQUENCE</scope>
    <source>
        <strain evidence="12">CCC161011</strain>
    </source>
</reference>
<evidence type="ECO:0000256" key="8">
    <source>
        <dbReference type="ARBA" id="ARBA00023136"/>
    </source>
</evidence>